<dbReference type="InterPro" id="IPR002716">
    <property type="entry name" value="PIN_dom"/>
</dbReference>
<dbReference type="CDD" id="cd09874">
    <property type="entry name" value="PIN_MT3492-like"/>
    <property type="match status" value="1"/>
</dbReference>
<organism evidence="2">
    <name type="scientific">Staphylothermus marinus</name>
    <dbReference type="NCBI Taxonomy" id="2280"/>
    <lineage>
        <taxon>Archaea</taxon>
        <taxon>Thermoproteota</taxon>
        <taxon>Thermoprotei</taxon>
        <taxon>Desulfurococcales</taxon>
        <taxon>Desulfurococcaceae</taxon>
        <taxon>Staphylothermus</taxon>
    </lineage>
</organism>
<reference evidence="2" key="1">
    <citation type="journal article" date="2020" name="mSystems">
        <title>Genome- and Community-Level Interaction Insights into Carbon Utilization and Element Cycling Functions of Hydrothermarchaeota in Hydrothermal Sediment.</title>
        <authorList>
            <person name="Zhou Z."/>
            <person name="Liu Y."/>
            <person name="Xu W."/>
            <person name="Pan J."/>
            <person name="Luo Z.H."/>
            <person name="Li M."/>
        </authorList>
    </citation>
    <scope>NUCLEOTIDE SEQUENCE [LARGE SCALE GENOMIC DNA]</scope>
    <source>
        <strain evidence="2">SpSt-642</strain>
    </source>
</reference>
<dbReference type="Gene3D" id="3.40.50.1010">
    <property type="entry name" value="5'-nuclease"/>
    <property type="match status" value="1"/>
</dbReference>
<gene>
    <name evidence="2" type="ORF">ENU14_05030</name>
</gene>
<sequence>MREKVVYLDSSVIIKRYIEEPGSEYVRQLYTQAYNGLIRITYSLWNIGEILGVLEKSRTRGIITVEDYQVVKKRFLSETLRLTKLGYLIIIPVKLSILRVAWRIIEKHNIYQADALQIASAKSKNVDEFLVADKKLHQIALEEGLNSKYIA</sequence>
<dbReference type="AlphaFoldDB" id="A0A7C4HDG2"/>
<evidence type="ECO:0000313" key="2">
    <source>
        <dbReference type="EMBL" id="HGM58927.1"/>
    </source>
</evidence>
<proteinExistence type="predicted"/>
<dbReference type="EMBL" id="DTBJ01000039">
    <property type="protein sequence ID" value="HGM58927.1"/>
    <property type="molecule type" value="Genomic_DNA"/>
</dbReference>
<protein>
    <submittedName>
        <fullName evidence="2">PIN domain-containing protein</fullName>
    </submittedName>
</protein>
<dbReference type="InterPro" id="IPR029060">
    <property type="entry name" value="PIN-like_dom_sf"/>
</dbReference>
<feature type="domain" description="PIN" evidence="1">
    <location>
        <begin position="6"/>
        <end position="140"/>
    </location>
</feature>
<evidence type="ECO:0000259" key="1">
    <source>
        <dbReference type="Pfam" id="PF01850"/>
    </source>
</evidence>
<accession>A0A7C4HDG2</accession>
<comment type="caution">
    <text evidence="2">The sequence shown here is derived from an EMBL/GenBank/DDBJ whole genome shotgun (WGS) entry which is preliminary data.</text>
</comment>
<name>A0A7C4HDG2_STAMA</name>
<dbReference type="SUPFAM" id="SSF88723">
    <property type="entry name" value="PIN domain-like"/>
    <property type="match status" value="1"/>
</dbReference>
<dbReference type="Pfam" id="PF01850">
    <property type="entry name" value="PIN"/>
    <property type="match status" value="1"/>
</dbReference>